<evidence type="ECO:0000256" key="4">
    <source>
        <dbReference type="ARBA" id="ARBA00022801"/>
    </source>
</evidence>
<dbReference type="PANTHER" id="PTHR11109">
    <property type="entry name" value="GTP CYCLOHYDROLASE I"/>
    <property type="match status" value="1"/>
</dbReference>
<keyword evidence="5" id="KW-0547">Nucleotide-binding</keyword>
<comment type="pathway">
    <text evidence="2 5">Cofactor biosynthesis; 7,8-dihydroneopterin triphosphate biosynthesis; 7,8-dihydroneopterin triphosphate from GTP: step 1/1.</text>
</comment>
<evidence type="ECO:0000259" key="6">
    <source>
        <dbReference type="Pfam" id="PF01227"/>
    </source>
</evidence>
<dbReference type="Gene3D" id="1.10.286.10">
    <property type="match status" value="1"/>
</dbReference>
<keyword evidence="3 5" id="KW-0554">One-carbon metabolism</keyword>
<evidence type="ECO:0000256" key="5">
    <source>
        <dbReference type="HAMAP-Rule" id="MF_00223"/>
    </source>
</evidence>
<dbReference type="FunFam" id="1.10.286.10:FF:000001">
    <property type="entry name" value="GTP cyclohydrolase 1"/>
    <property type="match status" value="1"/>
</dbReference>
<dbReference type="InterPro" id="IPR001474">
    <property type="entry name" value="GTP_CycHdrlase_I"/>
</dbReference>
<feature type="binding site" evidence="5">
    <location>
        <position position="152"/>
    </location>
    <ligand>
        <name>Zn(2+)</name>
        <dbReference type="ChEBI" id="CHEBI:29105"/>
    </ligand>
</feature>
<keyword evidence="4 5" id="KW-0378">Hydrolase</keyword>
<evidence type="ECO:0000256" key="2">
    <source>
        <dbReference type="ARBA" id="ARBA00005080"/>
    </source>
</evidence>
<dbReference type="EC" id="3.5.4.16" evidence="5"/>
<dbReference type="GO" id="GO:0006729">
    <property type="term" value="P:tetrahydrobiopterin biosynthetic process"/>
    <property type="evidence" value="ECO:0007669"/>
    <property type="project" value="TreeGrafter"/>
</dbReference>
<dbReference type="GO" id="GO:0005737">
    <property type="term" value="C:cytoplasm"/>
    <property type="evidence" value="ECO:0007669"/>
    <property type="project" value="TreeGrafter"/>
</dbReference>
<dbReference type="CDD" id="cd00642">
    <property type="entry name" value="GTP_cyclohydro1"/>
    <property type="match status" value="1"/>
</dbReference>
<dbReference type="PROSITE" id="PS00859">
    <property type="entry name" value="GTP_CYCLOHYDROL_1_1"/>
    <property type="match status" value="1"/>
</dbReference>
<dbReference type="GO" id="GO:0006730">
    <property type="term" value="P:one-carbon metabolic process"/>
    <property type="evidence" value="ECO:0007669"/>
    <property type="project" value="UniProtKB-UniRule"/>
</dbReference>
<name>A0A1M5Q8Y7_9FIRM</name>
<dbReference type="GO" id="GO:0005525">
    <property type="term" value="F:GTP binding"/>
    <property type="evidence" value="ECO:0007669"/>
    <property type="project" value="UniProtKB-KW"/>
</dbReference>
<dbReference type="Proteomes" id="UP000242329">
    <property type="component" value="Unassembled WGS sequence"/>
</dbReference>
<dbReference type="GO" id="GO:0003934">
    <property type="term" value="F:GTP cyclohydrolase I activity"/>
    <property type="evidence" value="ECO:0007669"/>
    <property type="project" value="UniProtKB-UniRule"/>
</dbReference>
<dbReference type="UniPathway" id="UPA00848">
    <property type="reaction ID" value="UER00151"/>
</dbReference>
<dbReference type="InterPro" id="IPR043134">
    <property type="entry name" value="GTP-CH-I_N"/>
</dbReference>
<feature type="domain" description="GTP cyclohydrolase I" evidence="6">
    <location>
        <begin position="11"/>
        <end position="188"/>
    </location>
</feature>
<dbReference type="FunFam" id="3.30.1130.10:FF:000001">
    <property type="entry name" value="GTP cyclohydrolase 1"/>
    <property type="match status" value="1"/>
</dbReference>
<dbReference type="InterPro" id="IPR018234">
    <property type="entry name" value="GTP_CycHdrlase_I_CS"/>
</dbReference>
<evidence type="ECO:0000313" key="7">
    <source>
        <dbReference type="EMBL" id="SHH10261.1"/>
    </source>
</evidence>
<sequence>MACKEIDKPKIEQAFRMILEAIGEDPDREGLRDTPKRVARMYEEIFSGLWCEPREFLQVSFSEFHDELVLVKDIPLYSMCEHHFLPFYGKAHVAYIPRGGKVIGISKLARVAEAYAKRPQLQERLTSQIADCIYETLNPHGVGVVIEAEHMCMTMRGIRKPGSITVTSALRGLFETRHQTREELLSLILNKR</sequence>
<protein>
    <recommendedName>
        <fullName evidence="5">GTP cyclohydrolase 1</fullName>
        <ecNumber evidence="5">3.5.4.16</ecNumber>
    </recommendedName>
    <alternativeName>
        <fullName evidence="5">GTP cyclohydrolase I</fullName>
        <shortName evidence="5">GTP-CH-I</shortName>
    </alternativeName>
</protein>
<dbReference type="OrthoDB" id="9801207at2"/>
<feature type="binding site" evidence="5">
    <location>
        <position position="80"/>
    </location>
    <ligand>
        <name>Zn(2+)</name>
        <dbReference type="ChEBI" id="CHEBI:29105"/>
    </ligand>
</feature>
<keyword evidence="8" id="KW-1185">Reference proteome</keyword>
<evidence type="ECO:0000313" key="8">
    <source>
        <dbReference type="Proteomes" id="UP000242329"/>
    </source>
</evidence>
<dbReference type="NCBIfam" id="TIGR00063">
    <property type="entry name" value="folE"/>
    <property type="match status" value="1"/>
</dbReference>
<dbReference type="EMBL" id="FQWY01000031">
    <property type="protein sequence ID" value="SHH10261.1"/>
    <property type="molecule type" value="Genomic_DNA"/>
</dbReference>
<proteinExistence type="inferred from homology"/>
<organism evidence="7 8">
    <name type="scientific">Thermosyntropha lipolytica DSM 11003</name>
    <dbReference type="NCBI Taxonomy" id="1123382"/>
    <lineage>
        <taxon>Bacteria</taxon>
        <taxon>Bacillati</taxon>
        <taxon>Bacillota</taxon>
        <taxon>Clostridia</taxon>
        <taxon>Eubacteriales</taxon>
        <taxon>Syntrophomonadaceae</taxon>
        <taxon>Thermosyntropha</taxon>
    </lineage>
</organism>
<dbReference type="AlphaFoldDB" id="A0A1M5Q8Y7"/>
<dbReference type="NCBIfam" id="NF006826">
    <property type="entry name" value="PRK09347.1-3"/>
    <property type="match status" value="1"/>
</dbReference>
<dbReference type="STRING" id="1123382.SAMN02745221_01681"/>
<dbReference type="InterPro" id="IPR020602">
    <property type="entry name" value="GTP_CycHdrlase_I_dom"/>
</dbReference>
<dbReference type="SUPFAM" id="SSF55620">
    <property type="entry name" value="Tetrahydrobiopterin biosynthesis enzymes-like"/>
    <property type="match status" value="1"/>
</dbReference>
<dbReference type="Pfam" id="PF01227">
    <property type="entry name" value="GTP_cyclohydroI"/>
    <property type="match status" value="1"/>
</dbReference>
<comment type="similarity">
    <text evidence="5">Belongs to the GTP cyclohydrolase I family.</text>
</comment>
<dbReference type="RefSeq" id="WP_073092776.1">
    <property type="nucleotide sequence ID" value="NZ_FQWY01000031.1"/>
</dbReference>
<accession>A0A1M5Q8Y7</accession>
<feature type="binding site" evidence="5">
    <location>
        <position position="83"/>
    </location>
    <ligand>
        <name>Zn(2+)</name>
        <dbReference type="ChEBI" id="CHEBI:29105"/>
    </ligand>
</feature>
<dbReference type="HAMAP" id="MF_00223">
    <property type="entry name" value="FolE"/>
    <property type="match status" value="1"/>
</dbReference>
<gene>
    <name evidence="5" type="primary">folE</name>
    <name evidence="7" type="ORF">SAMN02745221_01681</name>
</gene>
<dbReference type="InterPro" id="IPR043133">
    <property type="entry name" value="GTP-CH-I_C/QueF"/>
</dbReference>
<dbReference type="PROSITE" id="PS00860">
    <property type="entry name" value="GTP_CYCLOHYDROL_1_2"/>
    <property type="match status" value="1"/>
</dbReference>
<dbReference type="NCBIfam" id="NF006825">
    <property type="entry name" value="PRK09347.1-2"/>
    <property type="match status" value="1"/>
</dbReference>
<dbReference type="PANTHER" id="PTHR11109:SF7">
    <property type="entry name" value="GTP CYCLOHYDROLASE 1"/>
    <property type="match status" value="1"/>
</dbReference>
<keyword evidence="5" id="KW-0862">Zinc</keyword>
<comment type="subunit">
    <text evidence="5">Homopolymer.</text>
</comment>
<evidence type="ECO:0000256" key="1">
    <source>
        <dbReference type="ARBA" id="ARBA00001052"/>
    </source>
</evidence>
<dbReference type="Gene3D" id="3.30.1130.10">
    <property type="match status" value="1"/>
</dbReference>
<reference evidence="8" key="1">
    <citation type="submission" date="2016-11" db="EMBL/GenBank/DDBJ databases">
        <authorList>
            <person name="Varghese N."/>
            <person name="Submissions S."/>
        </authorList>
    </citation>
    <scope>NUCLEOTIDE SEQUENCE [LARGE SCALE GENOMIC DNA]</scope>
    <source>
        <strain evidence="8">DSM 11003</strain>
    </source>
</reference>
<dbReference type="GO" id="GO:0046654">
    <property type="term" value="P:tetrahydrofolate biosynthetic process"/>
    <property type="evidence" value="ECO:0007669"/>
    <property type="project" value="UniProtKB-UniRule"/>
</dbReference>
<keyword evidence="5" id="KW-0342">GTP-binding</keyword>
<dbReference type="GO" id="GO:0008270">
    <property type="term" value="F:zinc ion binding"/>
    <property type="evidence" value="ECO:0007669"/>
    <property type="project" value="UniProtKB-UniRule"/>
</dbReference>
<evidence type="ECO:0000256" key="3">
    <source>
        <dbReference type="ARBA" id="ARBA00022563"/>
    </source>
</evidence>
<keyword evidence="5" id="KW-0479">Metal-binding</keyword>
<comment type="catalytic activity">
    <reaction evidence="1 5">
        <text>GTP + H2O = 7,8-dihydroneopterin 3'-triphosphate + formate + H(+)</text>
        <dbReference type="Rhea" id="RHEA:17473"/>
        <dbReference type="ChEBI" id="CHEBI:15377"/>
        <dbReference type="ChEBI" id="CHEBI:15378"/>
        <dbReference type="ChEBI" id="CHEBI:15740"/>
        <dbReference type="ChEBI" id="CHEBI:37565"/>
        <dbReference type="ChEBI" id="CHEBI:58462"/>
        <dbReference type="EC" id="3.5.4.16"/>
    </reaction>
</comment>